<evidence type="ECO:0000313" key="3">
    <source>
        <dbReference type="Proteomes" id="UP000196581"/>
    </source>
</evidence>
<dbReference type="EMBL" id="FWFF01000017">
    <property type="protein sequence ID" value="SLM99612.1"/>
    <property type="molecule type" value="Genomic_DNA"/>
</dbReference>
<accession>A0A1X6XJZ7</accession>
<feature type="region of interest" description="Disordered" evidence="1">
    <location>
        <begin position="67"/>
        <end position="88"/>
    </location>
</feature>
<reference evidence="3" key="1">
    <citation type="submission" date="2017-02" db="EMBL/GenBank/DDBJ databases">
        <authorList>
            <person name="Dridi B."/>
        </authorList>
    </citation>
    <scope>NUCLEOTIDE SEQUENCE [LARGE SCALE GENOMIC DNA]</scope>
    <source>
        <strain evidence="3">B Co 03.10</strain>
    </source>
</reference>
<feature type="compositionally biased region" description="Pro residues" evidence="1">
    <location>
        <begin position="76"/>
        <end position="85"/>
    </location>
</feature>
<sequence>MLVAALGLVTAGATGCGIRLDRDPRMPDLSPVDVLRDAVARTLAATEADDEAADAITAFAAAVGPPWNPPEGLAEPVPPPNPEPSPLTAADGLADAARRFVDASPGLGRGTDLTAVVLADVAAGALLHLSDLDPEAAGSIRDDLAGAVRTALDGGRTDGDATGAPVDPSGSSSAADGAGVHPLVALITAAHIAEYVYERASVHLPADAPARQESHSRIAGLSGITAIAPSLAENVSVPSSSPAWDVAEPPEDAQTALAAIRDAEDSLVGRLWSARSTVPPAVFLSWLDDSARARRRADGFQDLRFEVTQRTPEEDG</sequence>
<organism evidence="2 3">
    <name type="scientific">Brevibacterium yomogidense</name>
    <dbReference type="NCBI Taxonomy" id="946573"/>
    <lineage>
        <taxon>Bacteria</taxon>
        <taxon>Bacillati</taxon>
        <taxon>Actinomycetota</taxon>
        <taxon>Actinomycetes</taxon>
        <taxon>Micrococcales</taxon>
        <taxon>Brevibacteriaceae</taxon>
        <taxon>Brevibacterium</taxon>
    </lineage>
</organism>
<keyword evidence="3" id="KW-1185">Reference proteome</keyword>
<evidence type="ECO:0000313" key="2">
    <source>
        <dbReference type="EMBL" id="SLM99612.1"/>
    </source>
</evidence>
<protein>
    <recommendedName>
        <fullName evidence="4">DUF4439 domain-containing protein</fullName>
    </recommendedName>
</protein>
<feature type="region of interest" description="Disordered" evidence="1">
    <location>
        <begin position="151"/>
        <end position="176"/>
    </location>
</feature>
<evidence type="ECO:0008006" key="4">
    <source>
        <dbReference type="Google" id="ProtNLM"/>
    </source>
</evidence>
<gene>
    <name evidence="2" type="ORF">FM105_11475</name>
</gene>
<name>A0A1X6XJZ7_9MICO</name>
<dbReference type="RefSeq" id="WP_087008225.1">
    <property type="nucleotide sequence ID" value="NZ_FWFF01000017.1"/>
</dbReference>
<proteinExistence type="predicted"/>
<dbReference type="Proteomes" id="UP000196581">
    <property type="component" value="Unassembled WGS sequence"/>
</dbReference>
<dbReference type="AlphaFoldDB" id="A0A1X6XJZ7"/>
<evidence type="ECO:0000256" key="1">
    <source>
        <dbReference type="SAM" id="MobiDB-lite"/>
    </source>
</evidence>